<proteinExistence type="predicted"/>
<keyword evidence="1" id="KW-0479">Metal-binding</keyword>
<reference evidence="3 4" key="1">
    <citation type="submission" date="2017-10" db="EMBL/GenBank/DDBJ databases">
        <title>Comparative genomics in systemic dimorphic fungi from Ajellomycetaceae.</title>
        <authorList>
            <person name="Munoz J.F."/>
            <person name="Mcewen J.G."/>
            <person name="Clay O.K."/>
            <person name="Cuomo C.A."/>
        </authorList>
    </citation>
    <scope>NUCLEOTIDE SEQUENCE [LARGE SCALE GENOMIC DNA]</scope>
    <source>
        <strain evidence="3 4">UAMH4076</strain>
    </source>
</reference>
<keyword evidence="1" id="KW-0863">Zinc-finger</keyword>
<name>A0A2B7ZJ88_9EURO</name>
<evidence type="ECO:0000256" key="1">
    <source>
        <dbReference type="PROSITE-ProRule" id="PRU00042"/>
    </source>
</evidence>
<accession>A0A2B7ZJ88</accession>
<organism evidence="3 4">
    <name type="scientific">[Emmonsia] crescens</name>
    <dbReference type="NCBI Taxonomy" id="73230"/>
    <lineage>
        <taxon>Eukaryota</taxon>
        <taxon>Fungi</taxon>
        <taxon>Dikarya</taxon>
        <taxon>Ascomycota</taxon>
        <taxon>Pezizomycotina</taxon>
        <taxon>Eurotiomycetes</taxon>
        <taxon>Eurotiomycetidae</taxon>
        <taxon>Onygenales</taxon>
        <taxon>Ajellomycetaceae</taxon>
        <taxon>Emergomyces</taxon>
    </lineage>
</organism>
<comment type="caution">
    <text evidence="3">The sequence shown here is derived from an EMBL/GenBank/DDBJ whole genome shotgun (WGS) entry which is preliminary data.</text>
</comment>
<dbReference type="AlphaFoldDB" id="A0A2B7ZJ88"/>
<dbReference type="Proteomes" id="UP000226031">
    <property type="component" value="Unassembled WGS sequence"/>
</dbReference>
<keyword evidence="4" id="KW-1185">Reference proteome</keyword>
<gene>
    <name evidence="3" type="ORF">GX50_03767</name>
</gene>
<dbReference type="InterPro" id="IPR013087">
    <property type="entry name" value="Znf_C2H2_type"/>
</dbReference>
<evidence type="ECO:0000313" key="4">
    <source>
        <dbReference type="Proteomes" id="UP000226031"/>
    </source>
</evidence>
<protein>
    <recommendedName>
        <fullName evidence="2">C2H2-type domain-containing protein</fullName>
    </recommendedName>
</protein>
<keyword evidence="1" id="KW-0862">Zinc</keyword>
<evidence type="ECO:0000259" key="2">
    <source>
        <dbReference type="PROSITE" id="PS50157"/>
    </source>
</evidence>
<feature type="domain" description="C2H2-type" evidence="2">
    <location>
        <begin position="2"/>
        <end position="32"/>
    </location>
</feature>
<dbReference type="Pfam" id="PF12874">
    <property type="entry name" value="zf-met"/>
    <property type="match status" value="1"/>
</dbReference>
<sequence>MQQCSLCNRSFKSEESLEQHAWDSLAHALSYDCILLRELQPEDEQHIRDFWAHAHLNTPLDRFFQSFSRFLTTETYLPPNHNARLQRFAASDAGTQTAEVWSRYQDARREEVKLWFGSEDSLILSIPFAVLSRLNPFL</sequence>
<dbReference type="STRING" id="73230.A0A2B7ZJ88"/>
<evidence type="ECO:0000313" key="3">
    <source>
        <dbReference type="EMBL" id="PGH33380.1"/>
    </source>
</evidence>
<dbReference type="EMBL" id="PDND01000064">
    <property type="protein sequence ID" value="PGH33380.1"/>
    <property type="molecule type" value="Genomic_DNA"/>
</dbReference>
<dbReference type="PROSITE" id="PS50157">
    <property type="entry name" value="ZINC_FINGER_C2H2_2"/>
    <property type="match status" value="1"/>
</dbReference>
<dbReference type="GO" id="GO:0008270">
    <property type="term" value="F:zinc ion binding"/>
    <property type="evidence" value="ECO:0007669"/>
    <property type="project" value="UniProtKB-KW"/>
</dbReference>